<keyword evidence="1" id="KW-1133">Transmembrane helix</keyword>
<sequence>MSWKEDVAYAMTPIKFLTIPLGAWPLQEYNMFALVRHIVSTVGLVVAVVVQYFELNYSCTGAYSQLDALTVFTCGILAVLKITWFRIYADNLICNYSSAMSDYRTIDNEVKRAVMQKHAFLGRIICIIALLIAYVDSVIFIVGHSAASSKEFKLNTSIEGLRSGYAIPSTCTLAHFYISRNAFVVIFGVESIILVIMCLGNHGN</sequence>
<gene>
    <name evidence="3" type="primary">LOC106750110</name>
</gene>
<feature type="transmembrane region" description="Helical" evidence="1">
    <location>
        <begin position="182"/>
        <end position="200"/>
    </location>
</feature>
<dbReference type="KEGG" id="dqu:106750110"/>
<dbReference type="AlphaFoldDB" id="A0A6P3Y489"/>
<feature type="transmembrane region" description="Helical" evidence="1">
    <location>
        <begin position="68"/>
        <end position="89"/>
    </location>
</feature>
<name>A0A6P3Y489_DINQU</name>
<proteinExistence type="predicted"/>
<protein>
    <submittedName>
        <fullName evidence="3">Uncharacterized protein LOC106750110</fullName>
    </submittedName>
</protein>
<organism evidence="2 3">
    <name type="scientific">Dinoponera quadriceps</name>
    <name type="common">South American ant</name>
    <dbReference type="NCBI Taxonomy" id="609295"/>
    <lineage>
        <taxon>Eukaryota</taxon>
        <taxon>Metazoa</taxon>
        <taxon>Ecdysozoa</taxon>
        <taxon>Arthropoda</taxon>
        <taxon>Hexapoda</taxon>
        <taxon>Insecta</taxon>
        <taxon>Pterygota</taxon>
        <taxon>Neoptera</taxon>
        <taxon>Endopterygota</taxon>
        <taxon>Hymenoptera</taxon>
        <taxon>Apocrita</taxon>
        <taxon>Aculeata</taxon>
        <taxon>Formicoidea</taxon>
        <taxon>Formicidae</taxon>
        <taxon>Ponerinae</taxon>
        <taxon>Ponerini</taxon>
        <taxon>Dinoponera</taxon>
    </lineage>
</organism>
<reference evidence="3" key="1">
    <citation type="submission" date="2025-08" db="UniProtKB">
        <authorList>
            <consortium name="RefSeq"/>
        </authorList>
    </citation>
    <scope>IDENTIFICATION</scope>
</reference>
<dbReference type="GeneID" id="106750110"/>
<keyword evidence="1" id="KW-0812">Transmembrane</keyword>
<keyword evidence="2" id="KW-1185">Reference proteome</keyword>
<dbReference type="RefSeq" id="XP_014485696.1">
    <property type="nucleotide sequence ID" value="XM_014630210.1"/>
</dbReference>
<accession>A0A6P3Y489</accession>
<dbReference type="OrthoDB" id="8185860at2759"/>
<evidence type="ECO:0000313" key="2">
    <source>
        <dbReference type="Proteomes" id="UP000515204"/>
    </source>
</evidence>
<feature type="transmembrane region" description="Helical" evidence="1">
    <location>
        <begin position="33"/>
        <end position="53"/>
    </location>
</feature>
<evidence type="ECO:0000313" key="3">
    <source>
        <dbReference type="RefSeq" id="XP_014485696.1"/>
    </source>
</evidence>
<dbReference type="Proteomes" id="UP000515204">
    <property type="component" value="Unplaced"/>
</dbReference>
<keyword evidence="1" id="KW-0472">Membrane</keyword>
<feature type="transmembrane region" description="Helical" evidence="1">
    <location>
        <begin position="120"/>
        <end position="142"/>
    </location>
</feature>
<evidence type="ECO:0000256" key="1">
    <source>
        <dbReference type="SAM" id="Phobius"/>
    </source>
</evidence>